<dbReference type="Proteomes" id="UP000594454">
    <property type="component" value="Chromosome 1"/>
</dbReference>
<proteinExistence type="predicted"/>
<evidence type="ECO:0000313" key="1">
    <source>
        <dbReference type="EMBL" id="CAD7077216.1"/>
    </source>
</evidence>
<name>A0A7R8YPB5_HERIL</name>
<keyword evidence="2" id="KW-1185">Reference proteome</keyword>
<dbReference type="InParanoid" id="A0A7R8YPB5"/>
<organism evidence="1 2">
    <name type="scientific">Hermetia illucens</name>
    <name type="common">Black soldier fly</name>
    <dbReference type="NCBI Taxonomy" id="343691"/>
    <lineage>
        <taxon>Eukaryota</taxon>
        <taxon>Metazoa</taxon>
        <taxon>Ecdysozoa</taxon>
        <taxon>Arthropoda</taxon>
        <taxon>Hexapoda</taxon>
        <taxon>Insecta</taxon>
        <taxon>Pterygota</taxon>
        <taxon>Neoptera</taxon>
        <taxon>Endopterygota</taxon>
        <taxon>Diptera</taxon>
        <taxon>Brachycera</taxon>
        <taxon>Stratiomyomorpha</taxon>
        <taxon>Stratiomyidae</taxon>
        <taxon>Hermetiinae</taxon>
        <taxon>Hermetia</taxon>
    </lineage>
</organism>
<dbReference type="EMBL" id="LR899009">
    <property type="protein sequence ID" value="CAD7077216.1"/>
    <property type="molecule type" value="Genomic_DNA"/>
</dbReference>
<evidence type="ECO:0000313" key="2">
    <source>
        <dbReference type="Proteomes" id="UP000594454"/>
    </source>
</evidence>
<protein>
    <submittedName>
        <fullName evidence="1">Uncharacterized protein</fullName>
    </submittedName>
</protein>
<accession>A0A7R8YPB5</accession>
<dbReference type="AlphaFoldDB" id="A0A7R8YPB5"/>
<gene>
    <name evidence="1" type="ORF">HERILL_LOCUS581</name>
</gene>
<sequence length="121" mass="13344">MVVTAAPTVTTTTITTLLTDQRDINTKIGRKEDGFAFVSVLKGIIHHELLPTDQTIDSTPLRKEIRINEPENGQVAKGTRKGALAWPPWKISGVDVLRNRGPGDIEAQRGRCVVLLTCRMQ</sequence>
<reference evidence="1 2" key="1">
    <citation type="submission" date="2020-11" db="EMBL/GenBank/DDBJ databases">
        <authorList>
            <person name="Wallbank WR R."/>
            <person name="Pardo Diaz C."/>
            <person name="Kozak K."/>
            <person name="Martin S."/>
            <person name="Jiggins C."/>
            <person name="Moest M."/>
            <person name="Warren A I."/>
            <person name="Generalovic N T."/>
            <person name="Byers J.R.P. K."/>
            <person name="Montejo-Kovacevich G."/>
            <person name="Yen C E."/>
        </authorList>
    </citation>
    <scope>NUCLEOTIDE SEQUENCE [LARGE SCALE GENOMIC DNA]</scope>
</reference>